<dbReference type="PROSITE" id="PS00198">
    <property type="entry name" value="4FE4S_FER_1"/>
    <property type="match status" value="1"/>
</dbReference>
<dbReference type="PROSITE" id="PS51379">
    <property type="entry name" value="4FE4S_FER_2"/>
    <property type="match status" value="2"/>
</dbReference>
<protein>
    <submittedName>
        <fullName evidence="9">4Fe-4S ferredoxin iron-sulfur binding domain-containing protein</fullName>
    </submittedName>
</protein>
<dbReference type="InterPro" id="IPR017900">
    <property type="entry name" value="4Fe4S_Fe_S_CS"/>
</dbReference>
<evidence type="ECO:0000256" key="5">
    <source>
        <dbReference type="ARBA" id="ARBA00022982"/>
    </source>
</evidence>
<dbReference type="RefSeq" id="WP_013798454.1">
    <property type="nucleotide sequence ID" value="NC_015562.1"/>
</dbReference>
<evidence type="ECO:0000256" key="4">
    <source>
        <dbReference type="ARBA" id="ARBA00022737"/>
    </source>
</evidence>
<gene>
    <name evidence="9" type="ordered locus">Metig_0289</name>
</gene>
<keyword evidence="3" id="KW-0479">Metal-binding</keyword>
<dbReference type="KEGG" id="mig:Metig_0289"/>
<dbReference type="OrthoDB" id="2837at2157"/>
<dbReference type="GO" id="GO:0016491">
    <property type="term" value="F:oxidoreductase activity"/>
    <property type="evidence" value="ECO:0007669"/>
    <property type="project" value="UniProtKB-ARBA"/>
</dbReference>
<dbReference type="EMBL" id="CP002737">
    <property type="protein sequence ID" value="AEF95845.1"/>
    <property type="molecule type" value="Genomic_DNA"/>
</dbReference>
<keyword evidence="7" id="KW-0411">Iron-sulfur</keyword>
<name>F6BAN1_METIK</name>
<dbReference type="InterPro" id="IPR017896">
    <property type="entry name" value="4Fe4S_Fe-S-bd"/>
</dbReference>
<dbReference type="Gene3D" id="3.30.70.20">
    <property type="match status" value="2"/>
</dbReference>
<dbReference type="Proteomes" id="UP000009227">
    <property type="component" value="Chromosome"/>
</dbReference>
<dbReference type="STRING" id="880724.Metig_0289"/>
<dbReference type="CDD" id="cd16374">
    <property type="entry name" value="DMSOR_beta_like"/>
    <property type="match status" value="1"/>
</dbReference>
<sequence length="167" mass="17983">MKSIFVNPERCIGCKSCQIQCAVSHSGKDSIFEAIYAEPTPKPRIFVEYMGVAVPLQCRHCENAPCMAACPSNAIKKEDGAVVVEKEKCIGCKACVMVCPFGAMSIDVGESKVLKCDLCGGNPACVSACKTGALQYGDILELIKEKRKKYLKSMLKIVAIGGVHECK</sequence>
<dbReference type="Pfam" id="PF12800">
    <property type="entry name" value="Fer4_4"/>
    <property type="match status" value="1"/>
</dbReference>
<dbReference type="GO" id="GO:0051539">
    <property type="term" value="F:4 iron, 4 sulfur cluster binding"/>
    <property type="evidence" value="ECO:0007669"/>
    <property type="project" value="UniProtKB-KW"/>
</dbReference>
<evidence type="ECO:0000256" key="6">
    <source>
        <dbReference type="ARBA" id="ARBA00023004"/>
    </source>
</evidence>
<dbReference type="HOGENOM" id="CLU_043374_3_2_2"/>
<keyword evidence="2" id="KW-0004">4Fe-4S</keyword>
<keyword evidence="10" id="KW-1185">Reference proteome</keyword>
<dbReference type="PANTHER" id="PTHR43177:SF5">
    <property type="entry name" value="ANAEROBIC DIMETHYL SULFOXIDE REDUCTASE CHAIN B-RELATED"/>
    <property type="match status" value="1"/>
</dbReference>
<evidence type="ECO:0000256" key="2">
    <source>
        <dbReference type="ARBA" id="ARBA00022485"/>
    </source>
</evidence>
<dbReference type="PANTHER" id="PTHR43177">
    <property type="entry name" value="PROTEIN NRFC"/>
    <property type="match status" value="1"/>
</dbReference>
<feature type="domain" description="4Fe-4S ferredoxin-type" evidence="8">
    <location>
        <begin position="2"/>
        <end position="31"/>
    </location>
</feature>
<dbReference type="Pfam" id="PF13247">
    <property type="entry name" value="Fer4_11"/>
    <property type="match status" value="1"/>
</dbReference>
<evidence type="ECO:0000256" key="7">
    <source>
        <dbReference type="ARBA" id="ARBA00023014"/>
    </source>
</evidence>
<proteinExistence type="predicted"/>
<evidence type="ECO:0000313" key="10">
    <source>
        <dbReference type="Proteomes" id="UP000009227"/>
    </source>
</evidence>
<feature type="domain" description="4Fe-4S ferredoxin-type" evidence="8">
    <location>
        <begin position="80"/>
        <end position="109"/>
    </location>
</feature>
<keyword evidence="1" id="KW-0813">Transport</keyword>
<reference evidence="9 10" key="1">
    <citation type="submission" date="2011-05" db="EMBL/GenBank/DDBJ databases">
        <title>Complete sequence of Methanotorris igneus Kol 5.</title>
        <authorList>
            <consortium name="US DOE Joint Genome Institute"/>
            <person name="Lucas S."/>
            <person name="Han J."/>
            <person name="Lapidus A."/>
            <person name="Cheng J.-F."/>
            <person name="Goodwin L."/>
            <person name="Pitluck S."/>
            <person name="Peters L."/>
            <person name="Mikhailova N."/>
            <person name="Chertkov O."/>
            <person name="Han C."/>
            <person name="Tapia R."/>
            <person name="Land M."/>
            <person name="Hauser L."/>
            <person name="Kyrpides N."/>
            <person name="Ivanova N."/>
            <person name="Pagani I."/>
            <person name="Sieprawska-Lupa M."/>
            <person name="Whitman W."/>
            <person name="Woyke T."/>
        </authorList>
    </citation>
    <scope>NUCLEOTIDE SEQUENCE [LARGE SCALE GENOMIC DNA]</scope>
    <source>
        <strain evidence="10">DSM 5666 / JCM 11834 / Kol 5</strain>
    </source>
</reference>
<keyword evidence="4" id="KW-0677">Repeat</keyword>
<dbReference type="SUPFAM" id="SSF54862">
    <property type="entry name" value="4Fe-4S ferredoxins"/>
    <property type="match status" value="1"/>
</dbReference>
<evidence type="ECO:0000313" key="9">
    <source>
        <dbReference type="EMBL" id="AEF95845.1"/>
    </source>
</evidence>
<evidence type="ECO:0000256" key="3">
    <source>
        <dbReference type="ARBA" id="ARBA00022723"/>
    </source>
</evidence>
<dbReference type="GO" id="GO:0046872">
    <property type="term" value="F:metal ion binding"/>
    <property type="evidence" value="ECO:0007669"/>
    <property type="project" value="UniProtKB-KW"/>
</dbReference>
<evidence type="ECO:0000259" key="8">
    <source>
        <dbReference type="PROSITE" id="PS51379"/>
    </source>
</evidence>
<organism evidence="10">
    <name type="scientific">Methanotorris igneus (strain DSM 5666 / JCM 11834 / Kol 5)</name>
    <dbReference type="NCBI Taxonomy" id="880724"/>
    <lineage>
        <taxon>Archaea</taxon>
        <taxon>Methanobacteriati</taxon>
        <taxon>Methanobacteriota</taxon>
        <taxon>Methanomada group</taxon>
        <taxon>Methanococci</taxon>
        <taxon>Methanococcales</taxon>
        <taxon>Methanocaldococcaceae</taxon>
        <taxon>Methanotorris</taxon>
    </lineage>
</organism>
<accession>F6BAN1</accession>
<evidence type="ECO:0000256" key="1">
    <source>
        <dbReference type="ARBA" id="ARBA00022448"/>
    </source>
</evidence>
<dbReference type="GeneID" id="10643124"/>
<dbReference type="InterPro" id="IPR050954">
    <property type="entry name" value="ET_IronSulfur_Cluster-Binding"/>
</dbReference>
<keyword evidence="5" id="KW-0249">Electron transport</keyword>
<dbReference type="AlphaFoldDB" id="F6BAN1"/>
<keyword evidence="6" id="KW-0408">Iron</keyword>